<protein>
    <submittedName>
        <fullName evidence="2">Prepilin-type N-terminal cleavage/methylation domain-containing protein</fullName>
    </submittedName>
</protein>
<dbReference type="Proteomes" id="UP001213972">
    <property type="component" value="Chromosome"/>
</dbReference>
<dbReference type="AlphaFoldDB" id="A0AAJ5W2L1"/>
<dbReference type="InterPro" id="IPR045584">
    <property type="entry name" value="Pilin-like"/>
</dbReference>
<organism evidence="2 3">
    <name type="scientific">Candidatus Microbacterium phytovorans</name>
    <dbReference type="NCBI Taxonomy" id="3121374"/>
    <lineage>
        <taxon>Bacteria</taxon>
        <taxon>Bacillati</taxon>
        <taxon>Actinomycetota</taxon>
        <taxon>Actinomycetes</taxon>
        <taxon>Micrococcales</taxon>
        <taxon>Microbacteriaceae</taxon>
        <taxon>Microbacterium</taxon>
    </lineage>
</organism>
<gene>
    <name evidence="2" type="ORF">P0Y48_02550</name>
</gene>
<keyword evidence="1" id="KW-1133">Transmembrane helix</keyword>
<evidence type="ECO:0000313" key="3">
    <source>
        <dbReference type="Proteomes" id="UP001213972"/>
    </source>
</evidence>
<accession>A0AAJ5W2L1</accession>
<evidence type="ECO:0000313" key="2">
    <source>
        <dbReference type="EMBL" id="WEK14108.1"/>
    </source>
</evidence>
<dbReference type="PROSITE" id="PS00409">
    <property type="entry name" value="PROKAR_NTER_METHYL"/>
    <property type="match status" value="1"/>
</dbReference>
<proteinExistence type="predicted"/>
<feature type="transmembrane region" description="Helical" evidence="1">
    <location>
        <begin position="25"/>
        <end position="49"/>
    </location>
</feature>
<dbReference type="SUPFAM" id="SSF54523">
    <property type="entry name" value="Pili subunits"/>
    <property type="match status" value="1"/>
</dbReference>
<keyword evidence="1" id="KW-0472">Membrane</keyword>
<dbReference type="Gene3D" id="3.30.700.10">
    <property type="entry name" value="Glycoprotein, Type 4 Pilin"/>
    <property type="match status" value="1"/>
</dbReference>
<dbReference type="EMBL" id="CP119321">
    <property type="protein sequence ID" value="WEK14108.1"/>
    <property type="molecule type" value="Genomic_DNA"/>
</dbReference>
<evidence type="ECO:0000256" key="1">
    <source>
        <dbReference type="SAM" id="Phobius"/>
    </source>
</evidence>
<dbReference type="InterPro" id="IPR012902">
    <property type="entry name" value="N_methyl_site"/>
</dbReference>
<name>A0AAJ5W2L1_9MICO</name>
<dbReference type="Pfam" id="PF07963">
    <property type="entry name" value="N_methyl"/>
    <property type="match status" value="1"/>
</dbReference>
<keyword evidence="1" id="KW-0812">Transmembrane</keyword>
<dbReference type="NCBIfam" id="TIGR02532">
    <property type="entry name" value="IV_pilin_GFxxxE"/>
    <property type="match status" value="1"/>
</dbReference>
<reference evidence="2" key="1">
    <citation type="submission" date="2023-03" db="EMBL/GenBank/DDBJ databases">
        <title>Andean soil-derived lignocellulolytic bacterial consortium as a source of novel taxa and putative plastic-active enzymes.</title>
        <authorList>
            <person name="Diaz-Garcia L."/>
            <person name="Chuvochina M."/>
            <person name="Feuerriegel G."/>
            <person name="Bunk B."/>
            <person name="Sproer C."/>
            <person name="Streit W.R."/>
            <person name="Rodriguez L.M."/>
            <person name="Overmann J."/>
            <person name="Jimenez D.J."/>
        </authorList>
    </citation>
    <scope>NUCLEOTIDE SEQUENCE</scope>
    <source>
        <strain evidence="2">MAG 4610</strain>
    </source>
</reference>
<sequence length="124" mass="12443">MRTIRNIVQAEKARREENGDEGFSLIELIVVVVILGILAAVAIPVFLGLQGQAEQTAQDSVAANAASQAAASIADGDTVVVADFANLADGGTYTFAIADGGSLDDFCVTVTGPGDAASTSGPGC</sequence>